<protein>
    <submittedName>
        <fullName evidence="1">Uncharacterized protein</fullName>
    </submittedName>
</protein>
<accession>A0A545TVV8</accession>
<sequence length="105" mass="11575">MATQIPIVGAWFQDLVEDQMFEVVAVDEQAGTVEVQYLGGEVSEFDLEAWSQLALTTAEAPEDAGAGYELSREDDWHNDQAIVPESWSSPLASIEPESFTGFDDF</sequence>
<dbReference type="EMBL" id="VHSG01000008">
    <property type="protein sequence ID" value="TQV81359.1"/>
    <property type="molecule type" value="Genomic_DNA"/>
</dbReference>
<comment type="caution">
    <text evidence="1">The sequence shown here is derived from an EMBL/GenBank/DDBJ whole genome shotgun (WGS) entry which is preliminary data.</text>
</comment>
<dbReference type="InterPro" id="IPR046651">
    <property type="entry name" value="DUF6763"/>
</dbReference>
<evidence type="ECO:0000313" key="2">
    <source>
        <dbReference type="Proteomes" id="UP000319732"/>
    </source>
</evidence>
<evidence type="ECO:0000313" key="1">
    <source>
        <dbReference type="EMBL" id="TQV81359.1"/>
    </source>
</evidence>
<gene>
    <name evidence="1" type="ORF">FKG94_09725</name>
</gene>
<dbReference type="Proteomes" id="UP000319732">
    <property type="component" value="Unassembled WGS sequence"/>
</dbReference>
<reference evidence="1 2" key="1">
    <citation type="submission" date="2019-06" db="EMBL/GenBank/DDBJ databases">
        <title>Whole genome sequence for Cellvibrionaceae sp. R142.</title>
        <authorList>
            <person name="Wang G."/>
        </authorList>
    </citation>
    <scope>NUCLEOTIDE SEQUENCE [LARGE SCALE GENOMIC DNA]</scope>
    <source>
        <strain evidence="1 2">R142</strain>
    </source>
</reference>
<dbReference type="Pfam" id="PF20549">
    <property type="entry name" value="DUF6763"/>
    <property type="match status" value="1"/>
</dbReference>
<proteinExistence type="predicted"/>
<dbReference type="AlphaFoldDB" id="A0A545TVV8"/>
<dbReference type="RefSeq" id="WP_142904020.1">
    <property type="nucleotide sequence ID" value="NZ_ML660091.1"/>
</dbReference>
<keyword evidence="2" id="KW-1185">Reference proteome</keyword>
<name>A0A545TVV8_9GAMM</name>
<dbReference type="OrthoDB" id="7062948at2"/>
<organism evidence="1 2">
    <name type="scientific">Exilibacterium tricleocarpae</name>
    <dbReference type="NCBI Taxonomy" id="2591008"/>
    <lineage>
        <taxon>Bacteria</taxon>
        <taxon>Pseudomonadati</taxon>
        <taxon>Pseudomonadota</taxon>
        <taxon>Gammaproteobacteria</taxon>
        <taxon>Cellvibrionales</taxon>
        <taxon>Cellvibrionaceae</taxon>
        <taxon>Exilibacterium</taxon>
    </lineage>
</organism>